<comment type="caution">
    <text evidence="3">The sequence shown here is derived from an EMBL/GenBank/DDBJ whole genome shotgun (WGS) entry which is preliminary data.</text>
</comment>
<dbReference type="PANTHER" id="PTHR36434">
    <property type="entry name" value="MEMBRANE PROTEASE YUGP-RELATED"/>
    <property type="match status" value="1"/>
</dbReference>
<dbReference type="PANTHER" id="PTHR36434:SF1">
    <property type="entry name" value="MEMBRANE PROTEASE YUGP-RELATED"/>
    <property type="match status" value="1"/>
</dbReference>
<keyword evidence="2" id="KW-0812">Transmembrane</keyword>
<feature type="region of interest" description="Disordered" evidence="1">
    <location>
        <begin position="1"/>
        <end position="35"/>
    </location>
</feature>
<organism evidence="3 4">
    <name type="scientific">Eiseniibacteriota bacterium</name>
    <dbReference type="NCBI Taxonomy" id="2212470"/>
    <lineage>
        <taxon>Bacteria</taxon>
        <taxon>Candidatus Eiseniibacteriota</taxon>
    </lineage>
</organism>
<evidence type="ECO:0000256" key="2">
    <source>
        <dbReference type="SAM" id="Phobius"/>
    </source>
</evidence>
<evidence type="ECO:0000313" key="3">
    <source>
        <dbReference type="EMBL" id="TMQ70577.1"/>
    </source>
</evidence>
<gene>
    <name evidence="3" type="ORF">E6K80_08080</name>
</gene>
<proteinExistence type="predicted"/>
<keyword evidence="2" id="KW-1133">Transmembrane helix</keyword>
<dbReference type="Pfam" id="PF04298">
    <property type="entry name" value="Zn_peptidase_2"/>
    <property type="match status" value="1"/>
</dbReference>
<dbReference type="AlphaFoldDB" id="A0A538U3W0"/>
<keyword evidence="2" id="KW-0472">Membrane</keyword>
<sequence>MATTSRSAASEPSASRTGSRASPATRAPAKPSPFLPARCRCSRFRKSSRTWCRRAEARAPTIAATAVAAHEVGHVLQHHEGYAPLAIRSAVAPVAQIGSFAAFPLFFIGIFFFGGHGVVRLDRADPRLLPAYDRHLAHALL</sequence>
<name>A0A538U3W0_UNCEI</name>
<feature type="transmembrane region" description="Helical" evidence="2">
    <location>
        <begin position="97"/>
        <end position="119"/>
    </location>
</feature>
<evidence type="ECO:0000256" key="1">
    <source>
        <dbReference type="SAM" id="MobiDB-lite"/>
    </source>
</evidence>
<feature type="compositionally biased region" description="Low complexity" evidence="1">
    <location>
        <begin position="1"/>
        <end position="17"/>
    </location>
</feature>
<dbReference type="Proteomes" id="UP000319836">
    <property type="component" value="Unassembled WGS sequence"/>
</dbReference>
<dbReference type="InterPro" id="IPR007395">
    <property type="entry name" value="Zn_peptidase_2"/>
</dbReference>
<protein>
    <submittedName>
        <fullName evidence="3">Uncharacterized protein</fullName>
    </submittedName>
</protein>
<accession>A0A538U3W0</accession>
<dbReference type="EMBL" id="VBPA01000193">
    <property type="protein sequence ID" value="TMQ70577.1"/>
    <property type="molecule type" value="Genomic_DNA"/>
</dbReference>
<reference evidence="3 4" key="1">
    <citation type="journal article" date="2019" name="Nat. Microbiol.">
        <title>Mediterranean grassland soil C-N compound turnover is dependent on rainfall and depth, and is mediated by genomically divergent microorganisms.</title>
        <authorList>
            <person name="Diamond S."/>
            <person name="Andeer P.F."/>
            <person name="Li Z."/>
            <person name="Crits-Christoph A."/>
            <person name="Burstein D."/>
            <person name="Anantharaman K."/>
            <person name="Lane K.R."/>
            <person name="Thomas B.C."/>
            <person name="Pan C."/>
            <person name="Northen T.R."/>
            <person name="Banfield J.F."/>
        </authorList>
    </citation>
    <scope>NUCLEOTIDE SEQUENCE [LARGE SCALE GENOMIC DNA]</scope>
    <source>
        <strain evidence="3">WS_10</strain>
    </source>
</reference>
<evidence type="ECO:0000313" key="4">
    <source>
        <dbReference type="Proteomes" id="UP000319836"/>
    </source>
</evidence>